<dbReference type="SUPFAM" id="SSF46689">
    <property type="entry name" value="Homeodomain-like"/>
    <property type="match status" value="1"/>
</dbReference>
<reference evidence="5" key="1">
    <citation type="submission" date="2017-04" db="EMBL/GenBank/DDBJ databases">
        <authorList>
            <person name="Varghese N."/>
            <person name="Submissions S."/>
        </authorList>
    </citation>
    <scope>NUCLEOTIDE SEQUENCE [LARGE SCALE GENOMIC DNA]</scope>
    <source>
        <strain evidence="5">RKEM611</strain>
    </source>
</reference>
<sequence>MPTPRIENLDTERIAQIMTIALREFAEHDYQRSSFNRIIKNCGMSKGTMYYYFENKQDLFMTLLIAISKDFQALANRELPSMSSGAEFWTEVEVQLETLMAILSQKPTLGRFIQNLLTSESRHATSPASPWIDSIDEWLEDFILTGQLVGGVRRDLPIDLILQMAWGIWETCSHWLQSSSDQNQAKESAAMMKDFFQRSLEQRADL</sequence>
<dbReference type="OrthoDB" id="63332at2"/>
<dbReference type="AlphaFoldDB" id="A0A1Y6BIZ3"/>
<dbReference type="PANTHER" id="PTHR43479">
    <property type="entry name" value="ACREF/ENVCD OPERON REPRESSOR-RELATED"/>
    <property type="match status" value="1"/>
</dbReference>
<keyword evidence="1 2" id="KW-0238">DNA-binding</keyword>
<feature type="domain" description="HTH tetR-type" evidence="3">
    <location>
        <begin position="11"/>
        <end position="71"/>
    </location>
</feature>
<accession>A0A1Y6BIZ3</accession>
<dbReference type="PRINTS" id="PR00455">
    <property type="entry name" value="HTHTETR"/>
</dbReference>
<dbReference type="Proteomes" id="UP000192907">
    <property type="component" value="Unassembled WGS sequence"/>
</dbReference>
<name>A0A1Y6BIZ3_9BACT</name>
<dbReference type="InterPro" id="IPR001647">
    <property type="entry name" value="HTH_TetR"/>
</dbReference>
<dbReference type="PANTHER" id="PTHR43479:SF11">
    <property type="entry name" value="ACREF_ENVCD OPERON REPRESSOR-RELATED"/>
    <property type="match status" value="1"/>
</dbReference>
<proteinExistence type="predicted"/>
<feature type="DNA-binding region" description="H-T-H motif" evidence="2">
    <location>
        <begin position="34"/>
        <end position="53"/>
    </location>
</feature>
<dbReference type="RefSeq" id="WP_132317447.1">
    <property type="nucleotide sequence ID" value="NZ_FWZT01000005.1"/>
</dbReference>
<dbReference type="GO" id="GO:0003677">
    <property type="term" value="F:DNA binding"/>
    <property type="evidence" value="ECO:0007669"/>
    <property type="project" value="UniProtKB-UniRule"/>
</dbReference>
<dbReference type="PROSITE" id="PS50977">
    <property type="entry name" value="HTH_TETR_2"/>
    <property type="match status" value="1"/>
</dbReference>
<dbReference type="Gene3D" id="1.10.357.10">
    <property type="entry name" value="Tetracycline Repressor, domain 2"/>
    <property type="match status" value="1"/>
</dbReference>
<evidence type="ECO:0000313" key="5">
    <source>
        <dbReference type="Proteomes" id="UP000192907"/>
    </source>
</evidence>
<keyword evidence="5" id="KW-1185">Reference proteome</keyword>
<gene>
    <name evidence="4" type="ORF">SAMN06296036_105126</name>
</gene>
<protein>
    <submittedName>
        <fullName evidence="4">Transcriptional regulator, TetR family</fullName>
    </submittedName>
</protein>
<dbReference type="InterPro" id="IPR050624">
    <property type="entry name" value="HTH-type_Tx_Regulator"/>
</dbReference>
<dbReference type="InterPro" id="IPR009057">
    <property type="entry name" value="Homeodomain-like_sf"/>
</dbReference>
<dbReference type="Pfam" id="PF00440">
    <property type="entry name" value="TetR_N"/>
    <property type="match status" value="1"/>
</dbReference>
<organism evidence="4 5">
    <name type="scientific">Pseudobacteriovorax antillogorgiicola</name>
    <dbReference type="NCBI Taxonomy" id="1513793"/>
    <lineage>
        <taxon>Bacteria</taxon>
        <taxon>Pseudomonadati</taxon>
        <taxon>Bdellovibrionota</taxon>
        <taxon>Oligoflexia</taxon>
        <taxon>Oligoflexales</taxon>
        <taxon>Pseudobacteriovoracaceae</taxon>
        <taxon>Pseudobacteriovorax</taxon>
    </lineage>
</organism>
<evidence type="ECO:0000259" key="3">
    <source>
        <dbReference type="PROSITE" id="PS50977"/>
    </source>
</evidence>
<dbReference type="EMBL" id="FWZT01000005">
    <property type="protein sequence ID" value="SMF12010.1"/>
    <property type="molecule type" value="Genomic_DNA"/>
</dbReference>
<evidence type="ECO:0000256" key="1">
    <source>
        <dbReference type="ARBA" id="ARBA00023125"/>
    </source>
</evidence>
<evidence type="ECO:0000256" key="2">
    <source>
        <dbReference type="PROSITE-ProRule" id="PRU00335"/>
    </source>
</evidence>
<evidence type="ECO:0000313" key="4">
    <source>
        <dbReference type="EMBL" id="SMF12010.1"/>
    </source>
</evidence>
<dbReference type="STRING" id="1513793.SAMN06296036_105126"/>